<evidence type="ECO:0000256" key="1">
    <source>
        <dbReference type="SAM" id="MobiDB-lite"/>
    </source>
</evidence>
<evidence type="ECO:0000313" key="2">
    <source>
        <dbReference type="EMBL" id="CAA9272405.1"/>
    </source>
</evidence>
<feature type="compositionally biased region" description="Basic and acidic residues" evidence="1">
    <location>
        <begin position="78"/>
        <end position="91"/>
    </location>
</feature>
<feature type="non-terminal residue" evidence="2">
    <location>
        <position position="1"/>
    </location>
</feature>
<dbReference type="AlphaFoldDB" id="A0A6J4J975"/>
<sequence>ALALPGHRCGVRDRLRPVRQRRQGLHAPLVLHPDLRGRRGRHLLPVPCPAGARRRGGLRHLDRGRRGGHRHLRRRPVRREAERRQGRLDPRGHRRRDRSQGGLRCL</sequence>
<reference evidence="2" key="1">
    <citation type="submission" date="2020-02" db="EMBL/GenBank/DDBJ databases">
        <authorList>
            <person name="Meier V. D."/>
        </authorList>
    </citation>
    <scope>NUCLEOTIDE SEQUENCE</scope>
    <source>
        <strain evidence="2">AVDCRST_MAG52</strain>
    </source>
</reference>
<feature type="compositionally biased region" description="Basic residues" evidence="1">
    <location>
        <begin position="66"/>
        <end position="77"/>
    </location>
</feature>
<accession>A0A6J4J975</accession>
<name>A0A6J4J975_9ACTN</name>
<dbReference type="EMBL" id="CADCTN010000225">
    <property type="protein sequence ID" value="CAA9272405.1"/>
    <property type="molecule type" value="Genomic_DNA"/>
</dbReference>
<feature type="region of interest" description="Disordered" evidence="1">
    <location>
        <begin position="39"/>
        <end position="106"/>
    </location>
</feature>
<gene>
    <name evidence="2" type="ORF">AVDCRST_MAG52-3315</name>
</gene>
<protein>
    <submittedName>
        <fullName evidence="2">Uncharacterized protein</fullName>
    </submittedName>
</protein>
<organism evidence="2">
    <name type="scientific">uncultured Blastococcus sp</name>
    <dbReference type="NCBI Taxonomy" id="217144"/>
    <lineage>
        <taxon>Bacteria</taxon>
        <taxon>Bacillati</taxon>
        <taxon>Actinomycetota</taxon>
        <taxon>Actinomycetes</taxon>
        <taxon>Geodermatophilales</taxon>
        <taxon>Geodermatophilaceae</taxon>
        <taxon>Blastococcus</taxon>
        <taxon>environmental samples</taxon>
    </lineage>
</organism>
<proteinExistence type="predicted"/>
<feature type="non-terminal residue" evidence="2">
    <location>
        <position position="106"/>
    </location>
</feature>